<keyword evidence="5" id="KW-0833">Ubl conjugation pathway</keyword>
<gene>
    <name evidence="7" type="ORF">M9Y10_001097</name>
</gene>
<evidence type="ECO:0000256" key="3">
    <source>
        <dbReference type="PROSITE-ProRule" id="PRU00103"/>
    </source>
</evidence>
<evidence type="ECO:0000256" key="4">
    <source>
        <dbReference type="PROSITE-ProRule" id="PRU00175"/>
    </source>
</evidence>
<proteinExistence type="inferred from homology"/>
<dbReference type="Proteomes" id="UP001470230">
    <property type="component" value="Unassembled WGS sequence"/>
</dbReference>
<comment type="function">
    <text evidence="5">E3 ubiquitin-protein ligase. Component of the ribosome quality control complex (RQC), a ribosome-associated complex that mediates ubiquitination and extraction of incompletely synthesized nascent chains for proteasomal degradation.</text>
</comment>
<evidence type="ECO:0000256" key="5">
    <source>
        <dbReference type="RuleBase" id="RU367090"/>
    </source>
</evidence>
<dbReference type="EC" id="2.3.2.27" evidence="5"/>
<evidence type="ECO:0000259" key="6">
    <source>
        <dbReference type="PROSITE" id="PS50089"/>
    </source>
</evidence>
<dbReference type="PROSITE" id="PS50089">
    <property type="entry name" value="ZF_RING_2"/>
    <property type="match status" value="1"/>
</dbReference>
<keyword evidence="5" id="KW-0862">Zinc</keyword>
<comment type="catalytic activity">
    <reaction evidence="5">
        <text>S-ubiquitinyl-[E2 ubiquitin-conjugating enzyme]-L-cysteine + [acceptor protein]-L-lysine = [E2 ubiquitin-conjugating enzyme]-L-cysteine + N(6)-ubiquitinyl-[acceptor protein]-L-lysine.</text>
        <dbReference type="EC" id="2.3.2.27"/>
    </reaction>
</comment>
<keyword evidence="5" id="KW-0808">Transferase</keyword>
<dbReference type="PANTHER" id="PTHR12389">
    <property type="entry name" value="ZINC FINGER PROTEIN 294"/>
    <property type="match status" value="1"/>
</dbReference>
<accession>A0ABR2L657</accession>
<evidence type="ECO:0000313" key="7">
    <source>
        <dbReference type="EMBL" id="KAK8898804.1"/>
    </source>
</evidence>
<comment type="pathway">
    <text evidence="5">Protein modification; protein ubiquitination.</text>
</comment>
<dbReference type="EMBL" id="JAPFFF010000001">
    <property type="protein sequence ID" value="KAK8898804.1"/>
    <property type="molecule type" value="Genomic_DNA"/>
</dbReference>
<organism evidence="7 8">
    <name type="scientific">Tritrichomonas musculus</name>
    <dbReference type="NCBI Taxonomy" id="1915356"/>
    <lineage>
        <taxon>Eukaryota</taxon>
        <taxon>Metamonada</taxon>
        <taxon>Parabasalia</taxon>
        <taxon>Tritrichomonadida</taxon>
        <taxon>Tritrichomonadidae</taxon>
        <taxon>Tritrichomonas</taxon>
    </lineage>
</organism>
<comment type="similarity">
    <text evidence="1 5">Belongs to the LTN1 family.</text>
</comment>
<keyword evidence="4 5" id="KW-0863">Zinc-finger</keyword>
<feature type="repeat" description="HEAT" evidence="3">
    <location>
        <begin position="96"/>
        <end position="128"/>
    </location>
</feature>
<dbReference type="Gene3D" id="3.30.40.10">
    <property type="entry name" value="Zinc/RING finger domain, C3HC4 (zinc finger)"/>
    <property type="match status" value="1"/>
</dbReference>
<protein>
    <recommendedName>
        <fullName evidence="2 5">E3 ubiquitin-protein ligase listerin</fullName>
        <ecNumber evidence="5">2.3.2.27</ecNumber>
    </recommendedName>
    <alternativeName>
        <fullName evidence="5">RING-type E3 ubiquitin transferase listerin</fullName>
    </alternativeName>
</protein>
<keyword evidence="8" id="KW-1185">Reference proteome</keyword>
<evidence type="ECO:0000313" key="8">
    <source>
        <dbReference type="Proteomes" id="UP001470230"/>
    </source>
</evidence>
<evidence type="ECO:0000256" key="1">
    <source>
        <dbReference type="ARBA" id="ARBA00007997"/>
    </source>
</evidence>
<reference evidence="7 8" key="1">
    <citation type="submission" date="2024-04" db="EMBL/GenBank/DDBJ databases">
        <title>Tritrichomonas musculus Genome.</title>
        <authorList>
            <person name="Alves-Ferreira E."/>
            <person name="Grigg M."/>
            <person name="Lorenzi H."/>
            <person name="Galac M."/>
        </authorList>
    </citation>
    <scope>NUCLEOTIDE SEQUENCE [LARGE SCALE GENOMIC DNA]</scope>
    <source>
        <strain evidence="7 8">EAF2021</strain>
    </source>
</reference>
<comment type="caution">
    <text evidence="7">The sequence shown here is derived from an EMBL/GenBank/DDBJ whole genome shotgun (WGS) entry which is preliminary data.</text>
</comment>
<comment type="subunit">
    <text evidence="5">Component of the ribosome quality control complex (RQC).</text>
</comment>
<sequence>MDLSHRIPFPDLNTFQNYFTNQNASILYNDCRSKNNKRVSCALEQLTTLIPQFNEAENYASFALARSTMQSASQKTRLDSLHLLLALSKTSLCSHIIPYILLLTHDDYPQVKAEASSNLTKLLKEIGGLRQCLPQLIPAIGSMGHIAFTGANSTNVDEVMSKSRLASCSVLAGTQLFSLLSKDINRSSSAELIQYIKIAINGVRNALNNPESSEILFYNQRLRCCLYRLQQETEKIKGCPRFIFDDFLKEKDPQCLKYVFTLIKTAENIEWPRLVENPMLLNNFIDDFIKNTSNEELSKAFHLLDEKNVLLVVDYFSKAKNLDLIDYNYIVTIPQIWEKLSDEILRRAITADTVVDAHYIIKFSSYFQSSNQIALSSPSEEASEAFLLIGKPDEIPKFIQNFPRSIIMTIQKWTRSPKTDWYVSALNLKQATIEDADTISEIIPEDKKEEFTNLVNQIITEKLQKDEEVSPSLWRYTELNDEICQLIIQKEVQINTDESTKQKHYQKIINFVENSQSESNAGTIIGKISSTVKIDNFPNTHSYDFLESFFNEYQINDAPVNIEIEFLNEYLAKEFPNFEITFYMGTFTLERTIESVSQFLSNLTHEKREEVLKTSIDMKLYQVALFLIATTKEALKVPKIEFLAPFLIQVPSYSSWIDSFCNDEKSQFVQFLKNPEDRSLMIYKDHPFFLFASATSHLYEPTYIYEAAESMINSASSLYFFLILKSLTNVDIVIPKYPEMLLSVLSTIASLPTPNSLILSALEDFFCLSAKLDNQQLFDLLSKCSFNLTSKIVSCLKKASLLYLEKIDYKEWPILRQSLSKGPVSSLNVLDESIATKIDINESEKFSFLIENFPNAAAKWFLLIGKDEKIKEKVSQTFSVKFIPILIQSTVQSVNSNEIEVVSDEKERTIKCEFVKDDDSFHLQVKIPDDYPLELPRIEIPSIGKDSVTRETRDEVVREALRPNGLTCAILTWKARIQSIVDNVNPCPICLSLLDERGDLPKAKCPTCHQCCHASCMKQWMSNSVKKICPWCRALWKVQRHRSKNRSLSSSSLGSSSSVDSI</sequence>
<dbReference type="InterPro" id="IPR013083">
    <property type="entry name" value="Znf_RING/FYVE/PHD"/>
</dbReference>
<evidence type="ECO:0000256" key="2">
    <source>
        <dbReference type="ARBA" id="ARBA00017157"/>
    </source>
</evidence>
<dbReference type="PROSITE" id="PS50077">
    <property type="entry name" value="HEAT_REPEAT"/>
    <property type="match status" value="1"/>
</dbReference>
<dbReference type="PANTHER" id="PTHR12389:SF0">
    <property type="entry name" value="E3 UBIQUITIN-PROTEIN LIGASE LISTERIN"/>
    <property type="match status" value="1"/>
</dbReference>
<dbReference type="InterPro" id="IPR021133">
    <property type="entry name" value="HEAT_type_2"/>
</dbReference>
<feature type="domain" description="RING-type" evidence="6">
    <location>
        <begin position="987"/>
        <end position="1033"/>
    </location>
</feature>
<keyword evidence="5" id="KW-0479">Metal-binding</keyword>
<name>A0ABR2L657_9EUKA</name>
<dbReference type="InterPro" id="IPR001841">
    <property type="entry name" value="Znf_RING"/>
</dbReference>
<dbReference type="InterPro" id="IPR039795">
    <property type="entry name" value="LTN1/Rkr1"/>
</dbReference>
<dbReference type="SUPFAM" id="SSF57850">
    <property type="entry name" value="RING/U-box"/>
    <property type="match status" value="1"/>
</dbReference>
<dbReference type="SMART" id="SM01197">
    <property type="entry name" value="FANCL_C"/>
    <property type="match status" value="1"/>
</dbReference>